<dbReference type="Proteomes" id="UP000759537">
    <property type="component" value="Unassembled WGS sequence"/>
</dbReference>
<dbReference type="OrthoDB" id="2367075at2759"/>
<feature type="region of interest" description="Disordered" evidence="1">
    <location>
        <begin position="50"/>
        <end position="69"/>
    </location>
</feature>
<feature type="compositionally biased region" description="Polar residues" evidence="1">
    <location>
        <begin position="50"/>
        <end position="66"/>
    </location>
</feature>
<dbReference type="AlphaFoldDB" id="A0A9P5N149"/>
<feature type="domain" description="BTB" evidence="2">
    <location>
        <begin position="85"/>
        <end position="154"/>
    </location>
</feature>
<dbReference type="Gene3D" id="3.30.710.10">
    <property type="entry name" value="Potassium Channel Kv1.1, Chain A"/>
    <property type="match status" value="1"/>
</dbReference>
<protein>
    <recommendedName>
        <fullName evidence="2">BTB domain-containing protein</fullName>
    </recommendedName>
</protein>
<organism evidence="3 4">
    <name type="scientific">Russula ochroleuca</name>
    <dbReference type="NCBI Taxonomy" id="152965"/>
    <lineage>
        <taxon>Eukaryota</taxon>
        <taxon>Fungi</taxon>
        <taxon>Dikarya</taxon>
        <taxon>Basidiomycota</taxon>
        <taxon>Agaricomycotina</taxon>
        <taxon>Agaricomycetes</taxon>
        <taxon>Russulales</taxon>
        <taxon>Russulaceae</taxon>
        <taxon>Russula</taxon>
    </lineage>
</organism>
<dbReference type="InterPro" id="IPR000210">
    <property type="entry name" value="BTB/POZ_dom"/>
</dbReference>
<evidence type="ECO:0000313" key="4">
    <source>
        <dbReference type="Proteomes" id="UP000759537"/>
    </source>
</evidence>
<evidence type="ECO:0000259" key="2">
    <source>
        <dbReference type="PROSITE" id="PS50097"/>
    </source>
</evidence>
<dbReference type="Pfam" id="PF00651">
    <property type="entry name" value="BTB"/>
    <property type="match status" value="1"/>
</dbReference>
<feature type="region of interest" description="Disordered" evidence="1">
    <location>
        <begin position="281"/>
        <end position="329"/>
    </location>
</feature>
<comment type="caution">
    <text evidence="3">The sequence shown here is derived from an EMBL/GenBank/DDBJ whole genome shotgun (WGS) entry which is preliminary data.</text>
</comment>
<evidence type="ECO:0000256" key="1">
    <source>
        <dbReference type="SAM" id="MobiDB-lite"/>
    </source>
</evidence>
<reference evidence="3" key="2">
    <citation type="journal article" date="2020" name="Nat. Commun.">
        <title>Large-scale genome sequencing of mycorrhizal fungi provides insights into the early evolution of symbiotic traits.</title>
        <authorList>
            <person name="Miyauchi S."/>
            <person name="Kiss E."/>
            <person name="Kuo A."/>
            <person name="Drula E."/>
            <person name="Kohler A."/>
            <person name="Sanchez-Garcia M."/>
            <person name="Morin E."/>
            <person name="Andreopoulos B."/>
            <person name="Barry K.W."/>
            <person name="Bonito G."/>
            <person name="Buee M."/>
            <person name="Carver A."/>
            <person name="Chen C."/>
            <person name="Cichocki N."/>
            <person name="Clum A."/>
            <person name="Culley D."/>
            <person name="Crous P.W."/>
            <person name="Fauchery L."/>
            <person name="Girlanda M."/>
            <person name="Hayes R.D."/>
            <person name="Keri Z."/>
            <person name="LaButti K."/>
            <person name="Lipzen A."/>
            <person name="Lombard V."/>
            <person name="Magnuson J."/>
            <person name="Maillard F."/>
            <person name="Murat C."/>
            <person name="Nolan M."/>
            <person name="Ohm R.A."/>
            <person name="Pangilinan J."/>
            <person name="Pereira M.F."/>
            <person name="Perotto S."/>
            <person name="Peter M."/>
            <person name="Pfister S."/>
            <person name="Riley R."/>
            <person name="Sitrit Y."/>
            <person name="Stielow J.B."/>
            <person name="Szollosi G."/>
            <person name="Zifcakova L."/>
            <person name="Stursova M."/>
            <person name="Spatafora J.W."/>
            <person name="Tedersoo L."/>
            <person name="Vaario L.M."/>
            <person name="Yamada A."/>
            <person name="Yan M."/>
            <person name="Wang P."/>
            <person name="Xu J."/>
            <person name="Bruns T."/>
            <person name="Baldrian P."/>
            <person name="Vilgalys R."/>
            <person name="Dunand C."/>
            <person name="Henrissat B."/>
            <person name="Grigoriev I.V."/>
            <person name="Hibbett D."/>
            <person name="Nagy L.G."/>
            <person name="Martin F.M."/>
        </authorList>
    </citation>
    <scope>NUCLEOTIDE SEQUENCE</scope>
    <source>
        <strain evidence="3">Prilba</strain>
    </source>
</reference>
<reference evidence="3" key="1">
    <citation type="submission" date="2019-10" db="EMBL/GenBank/DDBJ databases">
        <authorList>
            <consortium name="DOE Joint Genome Institute"/>
            <person name="Kuo A."/>
            <person name="Miyauchi S."/>
            <person name="Kiss E."/>
            <person name="Drula E."/>
            <person name="Kohler A."/>
            <person name="Sanchez-Garcia M."/>
            <person name="Andreopoulos B."/>
            <person name="Barry K.W."/>
            <person name="Bonito G."/>
            <person name="Buee M."/>
            <person name="Carver A."/>
            <person name="Chen C."/>
            <person name="Cichocki N."/>
            <person name="Clum A."/>
            <person name="Culley D."/>
            <person name="Crous P.W."/>
            <person name="Fauchery L."/>
            <person name="Girlanda M."/>
            <person name="Hayes R."/>
            <person name="Keri Z."/>
            <person name="LaButti K."/>
            <person name="Lipzen A."/>
            <person name="Lombard V."/>
            <person name="Magnuson J."/>
            <person name="Maillard F."/>
            <person name="Morin E."/>
            <person name="Murat C."/>
            <person name="Nolan M."/>
            <person name="Ohm R."/>
            <person name="Pangilinan J."/>
            <person name="Pereira M."/>
            <person name="Perotto S."/>
            <person name="Peter M."/>
            <person name="Riley R."/>
            <person name="Sitrit Y."/>
            <person name="Stielow B."/>
            <person name="Szollosi G."/>
            <person name="Zifcakova L."/>
            <person name="Stursova M."/>
            <person name="Spatafora J.W."/>
            <person name="Tedersoo L."/>
            <person name="Vaario L.-M."/>
            <person name="Yamada A."/>
            <person name="Yan M."/>
            <person name="Wang P."/>
            <person name="Xu J."/>
            <person name="Bruns T."/>
            <person name="Baldrian P."/>
            <person name="Vilgalys R."/>
            <person name="Henrissat B."/>
            <person name="Grigoriev I.V."/>
            <person name="Hibbett D."/>
            <person name="Nagy L.G."/>
            <person name="Martin F.M."/>
        </authorList>
    </citation>
    <scope>NUCLEOTIDE SEQUENCE</scope>
    <source>
        <strain evidence="3">Prilba</strain>
    </source>
</reference>
<dbReference type="InterPro" id="IPR011333">
    <property type="entry name" value="SKP1/BTB/POZ_sf"/>
</dbReference>
<gene>
    <name evidence="3" type="ORF">DFH94DRAFT_321088</name>
</gene>
<dbReference type="CDD" id="cd18186">
    <property type="entry name" value="BTB_POZ_ZBTB_KLHL-like"/>
    <property type="match status" value="1"/>
</dbReference>
<keyword evidence="4" id="KW-1185">Reference proteome</keyword>
<accession>A0A9P5N149</accession>
<proteinExistence type="predicted"/>
<name>A0A9P5N149_9AGAM</name>
<evidence type="ECO:0000313" key="3">
    <source>
        <dbReference type="EMBL" id="KAF8483698.1"/>
    </source>
</evidence>
<dbReference type="PROSITE" id="PS50097">
    <property type="entry name" value="BTB"/>
    <property type="match status" value="1"/>
</dbReference>
<sequence>MSPYVVPDRLLKRNLPTPLTPTFWGDLSVVSFDALDSPQTSVISENHVLVQQSASSEESGDTSTPSFKVADHPGVPHDRFFFDDGNITFHVQGGLYRLHRYLFCKSSEFKDRLSRLPTQQESSHPPTIPLEDVKSVDFDAFLSILYPQNYNTLEERSFEEWSSILDLSTRWGFASIRDLAIRRISYMGRRPIRQLGLRSPATLSRLLLARKHAVEQWIVPALLELCESPEPLSLEEARLMDFEDVLFVGSVRQTVRSPTLMIVGGGIRNCIRAWKSGEPWSLESEPPDNLVHEPQGDTPPTGGEIAEESIPDPWGWASGFPKKKKRYPK</sequence>
<dbReference type="EMBL" id="WHVB01000004">
    <property type="protein sequence ID" value="KAF8483698.1"/>
    <property type="molecule type" value="Genomic_DNA"/>
</dbReference>
<dbReference type="SUPFAM" id="SSF54695">
    <property type="entry name" value="POZ domain"/>
    <property type="match status" value="1"/>
</dbReference>